<dbReference type="RefSeq" id="WP_091216005.1">
    <property type="nucleotide sequence ID" value="NZ_FNHE01000003.1"/>
</dbReference>
<reference evidence="2" key="1">
    <citation type="submission" date="2016-10" db="EMBL/GenBank/DDBJ databases">
        <authorList>
            <person name="Varghese N."/>
            <person name="Submissions S."/>
        </authorList>
    </citation>
    <scope>NUCLEOTIDE SEQUENCE [LARGE SCALE GENOMIC DNA]</scope>
    <source>
        <strain evidence="2">DSM 45419</strain>
    </source>
</reference>
<protein>
    <submittedName>
        <fullName evidence="1">Uncharacterized protein</fullName>
    </submittedName>
</protein>
<dbReference type="Proteomes" id="UP000198680">
    <property type="component" value="Unassembled WGS sequence"/>
</dbReference>
<evidence type="ECO:0000313" key="2">
    <source>
        <dbReference type="Proteomes" id="UP000198680"/>
    </source>
</evidence>
<dbReference type="EMBL" id="FNHE01000003">
    <property type="protein sequence ID" value="SDM07870.1"/>
    <property type="molecule type" value="Genomic_DNA"/>
</dbReference>
<dbReference type="OrthoDB" id="68692at2"/>
<accession>A0A1G9QAC8</accession>
<keyword evidence="2" id="KW-1185">Reference proteome</keyword>
<evidence type="ECO:0000313" key="1">
    <source>
        <dbReference type="EMBL" id="SDM07870.1"/>
    </source>
</evidence>
<proteinExistence type="predicted"/>
<dbReference type="STRING" id="1137991.SAMN05660642_01572"/>
<dbReference type="AlphaFoldDB" id="A0A1G9QAC8"/>
<sequence>MTRTEQRTPVHRAEDGELVGWLSTERRGDGDVVVARALFGAALRVLPDRPAAEAFLRRCGLPLLAERWWYRPADGTAERPTWLVEARPGAVTVRFGYDPHDTATLTGADLDRLRPEAGGACRG</sequence>
<organism evidence="1 2">
    <name type="scientific">Geodermatophilus siccatus</name>
    <dbReference type="NCBI Taxonomy" id="1137991"/>
    <lineage>
        <taxon>Bacteria</taxon>
        <taxon>Bacillati</taxon>
        <taxon>Actinomycetota</taxon>
        <taxon>Actinomycetes</taxon>
        <taxon>Geodermatophilales</taxon>
        <taxon>Geodermatophilaceae</taxon>
        <taxon>Geodermatophilus</taxon>
    </lineage>
</organism>
<gene>
    <name evidence="1" type="ORF">SAMN05660642_01572</name>
</gene>
<name>A0A1G9QAC8_9ACTN</name>